<accession>A0ABS7R0H4</accession>
<evidence type="ECO:0000313" key="3">
    <source>
        <dbReference type="Proteomes" id="UP001198565"/>
    </source>
</evidence>
<proteinExistence type="predicted"/>
<gene>
    <name evidence="2" type="ORF">K7472_22215</name>
</gene>
<organism evidence="2 3">
    <name type="scientific">Streptantibioticus parmotrematis</name>
    <dbReference type="NCBI Taxonomy" id="2873249"/>
    <lineage>
        <taxon>Bacteria</taxon>
        <taxon>Bacillati</taxon>
        <taxon>Actinomycetota</taxon>
        <taxon>Actinomycetes</taxon>
        <taxon>Kitasatosporales</taxon>
        <taxon>Streptomycetaceae</taxon>
        <taxon>Streptantibioticus</taxon>
    </lineage>
</organism>
<evidence type="ECO:0000313" key="2">
    <source>
        <dbReference type="EMBL" id="MBY8887534.1"/>
    </source>
</evidence>
<evidence type="ECO:0000256" key="1">
    <source>
        <dbReference type="SAM" id="MobiDB-lite"/>
    </source>
</evidence>
<sequence>MTDAPAGPFPGAVTPAARRTGSTDAAGADGSFRPTSGLLLRLLGGNEDETPRAVLRRLRSRAWTMPPLLLSLLAREGVPLGSGSADELRRARERAAVYDAVLASVTGTGVRPLKGPSLARWYPADMVRPVGDLDLVAPDEPALWDVVRRLLREHPLEHVELATLWAQGTDHLIVGVYWPSADPLLDRGLNVEVSTFGYAGDGSAVPLRAGLPGDQTAADLLALAEERFQREFAVKDLLDVALVLTSAEAPDLADLVVTAAEYRLAPELGELTDRTADVLGLPALLPERVRTALADAAAWERDRRTRHSAQQPETGEVDGLSVMQRLDAGLPLHGLPLGDLGVRPWPVSRYERFGDELVLRTPIGDFLLVGSEPVDPRRPAAVSAALRRKDTACEKERSGE</sequence>
<feature type="region of interest" description="Disordered" evidence="1">
    <location>
        <begin position="1"/>
        <end position="32"/>
    </location>
</feature>
<dbReference type="EMBL" id="JAINVZ010000017">
    <property type="protein sequence ID" value="MBY8887534.1"/>
    <property type="molecule type" value="Genomic_DNA"/>
</dbReference>
<dbReference type="Proteomes" id="UP001198565">
    <property type="component" value="Unassembled WGS sequence"/>
</dbReference>
<feature type="compositionally biased region" description="Basic and acidic residues" evidence="1">
    <location>
        <begin position="387"/>
        <end position="400"/>
    </location>
</feature>
<dbReference type="RefSeq" id="WP_222980285.1">
    <property type="nucleotide sequence ID" value="NZ_JAINVZ010000017.1"/>
</dbReference>
<protein>
    <submittedName>
        <fullName evidence="2">Nucleotidyltransferase family protein</fullName>
    </submittedName>
</protein>
<comment type="caution">
    <text evidence="2">The sequence shown here is derived from an EMBL/GenBank/DDBJ whole genome shotgun (WGS) entry which is preliminary data.</text>
</comment>
<name>A0ABS7R0H4_9ACTN</name>
<feature type="region of interest" description="Disordered" evidence="1">
    <location>
        <begin position="378"/>
        <end position="400"/>
    </location>
</feature>
<reference evidence="2 3" key="1">
    <citation type="submission" date="2021-08" db="EMBL/GenBank/DDBJ databases">
        <title>Streptomyces sp. PTM05 isolated from lichen.</title>
        <authorList>
            <person name="Somphong A."/>
            <person name="Phongsopitanun W."/>
            <person name="Tanasupawat S."/>
        </authorList>
    </citation>
    <scope>NUCLEOTIDE SEQUENCE [LARGE SCALE GENOMIC DNA]</scope>
    <source>
        <strain evidence="2 3">Ptm05</strain>
    </source>
</reference>
<keyword evidence="3" id="KW-1185">Reference proteome</keyword>